<feature type="compositionally biased region" description="Basic residues" evidence="6">
    <location>
        <begin position="632"/>
        <end position="642"/>
    </location>
</feature>
<comment type="similarity">
    <text evidence="2">Belongs to the KIF-binding protein family.</text>
</comment>
<evidence type="ECO:0000256" key="3">
    <source>
        <dbReference type="ARBA" id="ARBA00016840"/>
    </source>
</evidence>
<feature type="compositionally biased region" description="Low complexity" evidence="6">
    <location>
        <begin position="12"/>
        <end position="24"/>
    </location>
</feature>
<keyword evidence="4" id="KW-0963">Cytoplasm</keyword>
<feature type="compositionally biased region" description="Basic and acidic residues" evidence="6">
    <location>
        <begin position="831"/>
        <end position="840"/>
    </location>
</feature>
<feature type="compositionally biased region" description="Low complexity" evidence="6">
    <location>
        <begin position="56"/>
        <end position="66"/>
    </location>
</feature>
<feature type="compositionally biased region" description="Basic and acidic residues" evidence="6">
    <location>
        <begin position="165"/>
        <end position="176"/>
    </location>
</feature>
<feature type="compositionally biased region" description="Polar residues" evidence="6">
    <location>
        <begin position="505"/>
        <end position="520"/>
    </location>
</feature>
<dbReference type="EMBL" id="MIGC01000554">
    <property type="protein sequence ID" value="PHJ24745.1"/>
    <property type="molecule type" value="Genomic_DNA"/>
</dbReference>
<dbReference type="Pfam" id="PF12309">
    <property type="entry name" value="KBP_C"/>
    <property type="match status" value="1"/>
</dbReference>
<feature type="compositionally biased region" description="Basic and acidic residues" evidence="6">
    <location>
        <begin position="928"/>
        <end position="937"/>
    </location>
</feature>
<feature type="region of interest" description="Disordered" evidence="6">
    <location>
        <begin position="472"/>
        <end position="526"/>
    </location>
</feature>
<feature type="compositionally biased region" description="Basic and acidic residues" evidence="6">
    <location>
        <begin position="945"/>
        <end position="973"/>
    </location>
</feature>
<feature type="region of interest" description="Disordered" evidence="6">
    <location>
        <begin position="625"/>
        <end position="753"/>
    </location>
</feature>
<feature type="region of interest" description="Disordered" evidence="6">
    <location>
        <begin position="1"/>
        <end position="71"/>
    </location>
</feature>
<dbReference type="GeneID" id="94424819"/>
<sequence length="1444" mass="160839">MEDLSSPPPLSVPTSSFSPPSSASTDLLNEEEEERQKAKETLRLLKSLLCGDRSSDQVPSSSSSLNSEKETVFSLCQTVSFTAAKYRTILKREQEGSPVDPDEEEALRAALNAVQAVTTGGTGDSVEPPTPEILAPFRPKYAGRRLLQKTAQDVYQVLRSQQSQKDGHQGDHKQGEGEESAAQSSLFYGYNTTDASLLVLAHLYCLLGENYINTEETTEGERRLRKCVEILMKVASPPSPLASSSSAFGSSISLLDVNQYNNAYTGIWSFLLFSRPCLLLRGAIALLDLVSLYARWQRAKDALLCFSRVSVLLALAKLELQHMTRDTRGVVQEDMEDRGGEEESVASPCSDLSNARSSSSCVFTGELAKKREFQGSTEGEDKRQVSFSSCPSSSPHENRFCSLLSETARILLLVVESLELLRRCVSARLRLLESEGEEDEREQGQTSGEAAAESCGAIAELLEKRSRVLTMKEKGSEKTLAQDNGKVNKEDKELGEENKRRTAGKQEQLSGTAAEGSSSSHMKRGDGDATKCCPPFGFDACLPGVIFSFFSFSPFVVDIKDIVRNLLSISTYYGYTAKPGMKMRDRKTEGRAEEDGGYRFLFTAEYVLHTAECLLEEEKVRKTVLSKAREERRRRKQERKRLPREVADEARPDGETTKNSEMGAQNTPENKTKEAAAAGQCTAPGSQQKEIKEDVENECEREKGGEKPKDFDAASVQQVGEREAGNTGKSQKEKEEEEVLTDSEGEEEAGEEELVIREGEEIIVKVVTPDVHELDELIAEVKRDKSLLYAHRLEASRKILSNPHGTIKLMADVQEEEDSDRATGTEGQANKGEEEKERESSNSPLGGVSEDHGEEDEGKCFEDVIIRKHAPDFPPMLLDVQDCLALLCVSESCIRTTWMEQLERGDSMQQTKSSSSSSSSNAPASQEQEEKAGEGESCRASPGEVVEKKKEVEKGALEKDQSGEKEGDSHGDAVHLREDKAEASQSGQTYDTLVGDSPSCDISGATGGGKGRGVHTTQNSLLDFTSRPVKRDSVWYTGSKAMDTRKEGKDRAKERFSDGENEMTVWDNPPGTENNTTKLLSEKLKEQMRERLIRLTENLQVRCAVFFPSFHLQVGTKLKKANLAFLRVMSRLEDLHASLLPYKNFISRHLMALALVDDFAAPRCLFQMSLHESQAALQTFQLDGWTTEHTRLIIHQAALYKEISFFEDDLKRYIAMHTRRANLLSSLVDELNPQHYLDLVRQMQFELGETYKELYRLKWTGDIQKNFDVSEDAPELDPLVVQNEEIIRMWKSPKLHGIAAKSVLFFTAFLDSFRKPPSAELPHSRSQSDNFTKDKISDQAEKKAGGEKNEDVDVPEELRAVYLAARIARAKMLTRMGTTKDEMIQFMVKALKEYEWMHGFLAELAKEEGPSSSFASPLRCHLELCEQTLQLLPLRISKLAALGR</sequence>
<dbReference type="RefSeq" id="XP_067926417.1">
    <property type="nucleotide sequence ID" value="XM_068061608.1"/>
</dbReference>
<reference evidence="7 8" key="1">
    <citation type="journal article" date="2017" name="Int. J. Parasitol.">
        <title>The genome of the protozoan parasite Cystoisospora suis and a reverse vaccinology approach to identify vaccine candidates.</title>
        <authorList>
            <person name="Palmieri N."/>
            <person name="Shrestha A."/>
            <person name="Ruttkowski B."/>
            <person name="Beck T."/>
            <person name="Vogl C."/>
            <person name="Tomley F."/>
            <person name="Blake D.P."/>
            <person name="Joachim A."/>
        </authorList>
    </citation>
    <scope>NUCLEOTIDE SEQUENCE [LARGE SCALE GENOMIC DNA]</scope>
    <source>
        <strain evidence="7 8">Wien I</strain>
    </source>
</reference>
<feature type="compositionally biased region" description="Basic and acidic residues" evidence="6">
    <location>
        <begin position="486"/>
        <end position="500"/>
    </location>
</feature>
<gene>
    <name evidence="7" type="ORF">CSUI_001402</name>
</gene>
<feature type="compositionally biased region" description="Basic and acidic residues" evidence="6">
    <location>
        <begin position="372"/>
        <end position="384"/>
    </location>
</feature>
<name>A0A2C6LCE3_9APIC</name>
<feature type="compositionally biased region" description="Polar residues" evidence="6">
    <location>
        <begin position="659"/>
        <end position="669"/>
    </location>
</feature>
<dbReference type="VEuPathDB" id="ToxoDB:CSUI_001402"/>
<comment type="caution">
    <text evidence="7">The sequence shown here is derived from an EMBL/GenBank/DDBJ whole genome shotgun (WGS) entry which is preliminary data.</text>
</comment>
<keyword evidence="5" id="KW-0206">Cytoskeleton</keyword>
<feature type="compositionally biased region" description="Basic and acidic residues" evidence="6">
    <location>
        <begin position="34"/>
        <end position="43"/>
    </location>
</feature>
<feature type="compositionally biased region" description="Basic and acidic residues" evidence="6">
    <location>
        <begin position="643"/>
        <end position="658"/>
    </location>
</feature>
<feature type="compositionally biased region" description="Basic and acidic residues" evidence="6">
    <location>
        <begin position="689"/>
        <end position="712"/>
    </location>
</feature>
<feature type="compositionally biased region" description="Basic and acidic residues" evidence="6">
    <location>
        <begin position="720"/>
        <end position="734"/>
    </location>
</feature>
<accession>A0A2C6LCE3</accession>
<keyword evidence="8" id="KW-1185">Reference proteome</keyword>
<dbReference type="InterPro" id="IPR022083">
    <property type="entry name" value="KBP"/>
</dbReference>
<feature type="compositionally biased region" description="Pro residues" evidence="6">
    <location>
        <begin position="1"/>
        <end position="11"/>
    </location>
</feature>
<feature type="region of interest" description="Disordered" evidence="6">
    <location>
        <begin position="333"/>
        <end position="357"/>
    </location>
</feature>
<proteinExistence type="inferred from homology"/>
<evidence type="ECO:0000256" key="6">
    <source>
        <dbReference type="SAM" id="MobiDB-lite"/>
    </source>
</evidence>
<evidence type="ECO:0000256" key="1">
    <source>
        <dbReference type="ARBA" id="ARBA00004245"/>
    </source>
</evidence>
<comment type="subcellular location">
    <subcellularLocation>
        <location evidence="1">Cytoplasm</location>
        <location evidence="1">Cytoskeleton</location>
    </subcellularLocation>
</comment>
<evidence type="ECO:0000256" key="4">
    <source>
        <dbReference type="ARBA" id="ARBA00022490"/>
    </source>
</evidence>
<evidence type="ECO:0000256" key="2">
    <source>
        <dbReference type="ARBA" id="ARBA00010305"/>
    </source>
</evidence>
<feature type="region of interest" description="Disordered" evidence="6">
    <location>
        <begin position="158"/>
        <end position="178"/>
    </location>
</feature>
<dbReference type="PANTHER" id="PTHR46321">
    <property type="entry name" value="KIF1-BINDING PROTEIN"/>
    <property type="match status" value="1"/>
</dbReference>
<protein>
    <recommendedName>
        <fullName evidence="3">KIF-binding protein</fullName>
    </recommendedName>
</protein>
<feature type="compositionally biased region" description="Low complexity" evidence="6">
    <location>
        <begin position="386"/>
        <end position="395"/>
    </location>
</feature>
<organism evidence="7 8">
    <name type="scientific">Cystoisospora suis</name>
    <dbReference type="NCBI Taxonomy" id="483139"/>
    <lineage>
        <taxon>Eukaryota</taxon>
        <taxon>Sar</taxon>
        <taxon>Alveolata</taxon>
        <taxon>Apicomplexa</taxon>
        <taxon>Conoidasida</taxon>
        <taxon>Coccidia</taxon>
        <taxon>Eucoccidiorida</taxon>
        <taxon>Eimeriorina</taxon>
        <taxon>Sarcocystidae</taxon>
        <taxon>Cystoisospora</taxon>
    </lineage>
</organism>
<feature type="compositionally biased region" description="Acidic residues" evidence="6">
    <location>
        <begin position="333"/>
        <end position="344"/>
    </location>
</feature>
<feature type="region of interest" description="Disordered" evidence="6">
    <location>
        <begin position="1318"/>
        <end position="1351"/>
    </location>
</feature>
<feature type="compositionally biased region" description="Acidic residues" evidence="6">
    <location>
        <begin position="735"/>
        <end position="753"/>
    </location>
</feature>
<feature type="compositionally biased region" description="Basic and acidic residues" evidence="6">
    <location>
        <begin position="1045"/>
        <end position="1058"/>
    </location>
</feature>
<evidence type="ECO:0000256" key="5">
    <source>
        <dbReference type="ARBA" id="ARBA00023212"/>
    </source>
</evidence>
<feature type="region of interest" description="Disordered" evidence="6">
    <location>
        <begin position="904"/>
        <end position="973"/>
    </location>
</feature>
<dbReference type="Proteomes" id="UP000221165">
    <property type="component" value="Unassembled WGS sequence"/>
</dbReference>
<feature type="region of interest" description="Disordered" evidence="6">
    <location>
        <begin position="372"/>
        <end position="395"/>
    </location>
</feature>
<evidence type="ECO:0000313" key="7">
    <source>
        <dbReference type="EMBL" id="PHJ24745.1"/>
    </source>
</evidence>
<feature type="region of interest" description="Disordered" evidence="6">
    <location>
        <begin position="814"/>
        <end position="857"/>
    </location>
</feature>
<dbReference type="OrthoDB" id="331839at2759"/>
<evidence type="ECO:0000313" key="8">
    <source>
        <dbReference type="Proteomes" id="UP000221165"/>
    </source>
</evidence>
<feature type="region of interest" description="Disordered" evidence="6">
    <location>
        <begin position="1045"/>
        <end position="1074"/>
    </location>
</feature>
<dbReference type="GO" id="GO:0005856">
    <property type="term" value="C:cytoskeleton"/>
    <property type="evidence" value="ECO:0007669"/>
    <property type="project" value="UniProtKB-SubCell"/>
</dbReference>
<dbReference type="PANTHER" id="PTHR46321:SF1">
    <property type="entry name" value="KIF-BINDING PROTEIN"/>
    <property type="match status" value="1"/>
</dbReference>
<feature type="compositionally biased region" description="Basic and acidic residues" evidence="6">
    <location>
        <begin position="1331"/>
        <end position="1351"/>
    </location>
</feature>